<keyword evidence="2" id="KW-1185">Reference proteome</keyword>
<accession>A0A0M3HNP3</accession>
<evidence type="ECO:0000313" key="2">
    <source>
        <dbReference type="Proteomes" id="UP000036681"/>
    </source>
</evidence>
<proteinExistence type="predicted"/>
<feature type="region of interest" description="Disordered" evidence="1">
    <location>
        <begin position="51"/>
        <end position="70"/>
    </location>
</feature>
<dbReference type="AlphaFoldDB" id="A0A0M3HNP3"/>
<dbReference type="Proteomes" id="UP000036681">
    <property type="component" value="Unplaced"/>
</dbReference>
<organism evidence="2 3">
    <name type="scientific">Ascaris lumbricoides</name>
    <name type="common">Giant roundworm</name>
    <dbReference type="NCBI Taxonomy" id="6252"/>
    <lineage>
        <taxon>Eukaryota</taxon>
        <taxon>Metazoa</taxon>
        <taxon>Ecdysozoa</taxon>
        <taxon>Nematoda</taxon>
        <taxon>Chromadorea</taxon>
        <taxon>Rhabditida</taxon>
        <taxon>Spirurina</taxon>
        <taxon>Ascaridomorpha</taxon>
        <taxon>Ascaridoidea</taxon>
        <taxon>Ascarididae</taxon>
        <taxon>Ascaris</taxon>
    </lineage>
</organism>
<dbReference type="WBParaSite" id="ALUE_0000334601-mRNA-1">
    <property type="protein sequence ID" value="ALUE_0000334601-mRNA-1"/>
    <property type="gene ID" value="ALUE_0000334601"/>
</dbReference>
<evidence type="ECO:0000313" key="3">
    <source>
        <dbReference type="WBParaSite" id="ALUE_0000334601-mRNA-1"/>
    </source>
</evidence>
<feature type="compositionally biased region" description="Polar residues" evidence="1">
    <location>
        <begin position="57"/>
        <end position="70"/>
    </location>
</feature>
<sequence length="70" mass="7699">MEFSKGSTVGKLQCRNLYKAPIETVAKNYDTVVTLVSFRAEPPEIPEVCRKGKTKKFNSGDSGATTEENT</sequence>
<name>A0A0M3HNP3_ASCLU</name>
<protein>
    <submittedName>
        <fullName evidence="3">MSP domain-containing protein</fullName>
    </submittedName>
</protein>
<evidence type="ECO:0000256" key="1">
    <source>
        <dbReference type="SAM" id="MobiDB-lite"/>
    </source>
</evidence>
<reference evidence="3" key="1">
    <citation type="submission" date="2017-02" db="UniProtKB">
        <authorList>
            <consortium name="WormBaseParasite"/>
        </authorList>
    </citation>
    <scope>IDENTIFICATION</scope>
</reference>